<evidence type="ECO:0000313" key="7">
    <source>
        <dbReference type="EMBL" id="TFK31666.1"/>
    </source>
</evidence>
<dbReference type="SMART" id="SM00747">
    <property type="entry name" value="CFEM"/>
    <property type="match status" value="1"/>
</dbReference>
<evidence type="ECO:0000259" key="6">
    <source>
        <dbReference type="PROSITE" id="PS52012"/>
    </source>
</evidence>
<dbReference type="Pfam" id="PF05730">
    <property type="entry name" value="CFEM"/>
    <property type="match status" value="1"/>
</dbReference>
<protein>
    <recommendedName>
        <fullName evidence="6">CFEM domain-containing protein</fullName>
    </recommendedName>
</protein>
<evidence type="ECO:0000256" key="5">
    <source>
        <dbReference type="SAM" id="SignalP"/>
    </source>
</evidence>
<feature type="signal peptide" evidence="5">
    <location>
        <begin position="1"/>
        <end position="27"/>
    </location>
</feature>
<reference evidence="7 8" key="1">
    <citation type="journal article" date="2019" name="Nat. Ecol. Evol.">
        <title>Megaphylogeny resolves global patterns of mushroom evolution.</title>
        <authorList>
            <person name="Varga T."/>
            <person name="Krizsan K."/>
            <person name="Foldi C."/>
            <person name="Dima B."/>
            <person name="Sanchez-Garcia M."/>
            <person name="Sanchez-Ramirez S."/>
            <person name="Szollosi G.J."/>
            <person name="Szarkandi J.G."/>
            <person name="Papp V."/>
            <person name="Albert L."/>
            <person name="Andreopoulos W."/>
            <person name="Angelini C."/>
            <person name="Antonin V."/>
            <person name="Barry K.W."/>
            <person name="Bougher N.L."/>
            <person name="Buchanan P."/>
            <person name="Buyck B."/>
            <person name="Bense V."/>
            <person name="Catcheside P."/>
            <person name="Chovatia M."/>
            <person name="Cooper J."/>
            <person name="Damon W."/>
            <person name="Desjardin D."/>
            <person name="Finy P."/>
            <person name="Geml J."/>
            <person name="Haridas S."/>
            <person name="Hughes K."/>
            <person name="Justo A."/>
            <person name="Karasinski D."/>
            <person name="Kautmanova I."/>
            <person name="Kiss B."/>
            <person name="Kocsube S."/>
            <person name="Kotiranta H."/>
            <person name="LaButti K.M."/>
            <person name="Lechner B.E."/>
            <person name="Liimatainen K."/>
            <person name="Lipzen A."/>
            <person name="Lukacs Z."/>
            <person name="Mihaltcheva S."/>
            <person name="Morgado L.N."/>
            <person name="Niskanen T."/>
            <person name="Noordeloos M.E."/>
            <person name="Ohm R.A."/>
            <person name="Ortiz-Santana B."/>
            <person name="Ovrebo C."/>
            <person name="Racz N."/>
            <person name="Riley R."/>
            <person name="Savchenko A."/>
            <person name="Shiryaev A."/>
            <person name="Soop K."/>
            <person name="Spirin V."/>
            <person name="Szebenyi C."/>
            <person name="Tomsovsky M."/>
            <person name="Tulloss R.E."/>
            <person name="Uehling J."/>
            <person name="Grigoriev I.V."/>
            <person name="Vagvolgyi C."/>
            <person name="Papp T."/>
            <person name="Martin F.M."/>
            <person name="Miettinen O."/>
            <person name="Hibbett D.S."/>
            <person name="Nagy L.G."/>
        </authorList>
    </citation>
    <scope>NUCLEOTIDE SEQUENCE [LARGE SCALE GENOMIC DNA]</scope>
    <source>
        <strain evidence="7 8">CBS 166.37</strain>
    </source>
</reference>
<keyword evidence="2" id="KW-0964">Secreted</keyword>
<proteinExistence type="predicted"/>
<dbReference type="Proteomes" id="UP000308652">
    <property type="component" value="Unassembled WGS sequence"/>
</dbReference>
<dbReference type="EMBL" id="ML213721">
    <property type="protein sequence ID" value="TFK31666.1"/>
    <property type="molecule type" value="Genomic_DNA"/>
</dbReference>
<dbReference type="OrthoDB" id="3065412at2759"/>
<sequence length="103" mass="10697">MDLQLTSKMRFTLALTFLTATFGLTSAIVLPRDGTTIPACAASCVTNADLGDCAATDTICLCKNPIFVSNVSQCAKDNCSKEDVGPALSAFHAICTSVGIDAF</sequence>
<name>A0A5C3LIF3_9AGAR</name>
<organism evidence="7 8">
    <name type="scientific">Crucibulum laeve</name>
    <dbReference type="NCBI Taxonomy" id="68775"/>
    <lineage>
        <taxon>Eukaryota</taxon>
        <taxon>Fungi</taxon>
        <taxon>Dikarya</taxon>
        <taxon>Basidiomycota</taxon>
        <taxon>Agaricomycotina</taxon>
        <taxon>Agaricomycetes</taxon>
        <taxon>Agaricomycetidae</taxon>
        <taxon>Agaricales</taxon>
        <taxon>Agaricineae</taxon>
        <taxon>Nidulariaceae</taxon>
        <taxon>Crucibulum</taxon>
    </lineage>
</organism>
<dbReference type="STRING" id="68775.A0A5C3LIF3"/>
<evidence type="ECO:0000313" key="8">
    <source>
        <dbReference type="Proteomes" id="UP000308652"/>
    </source>
</evidence>
<comment type="subcellular location">
    <subcellularLocation>
        <location evidence="1">Secreted</location>
    </subcellularLocation>
</comment>
<keyword evidence="8" id="KW-1185">Reference proteome</keyword>
<evidence type="ECO:0000256" key="3">
    <source>
        <dbReference type="ARBA" id="ARBA00022729"/>
    </source>
</evidence>
<dbReference type="PROSITE" id="PS52012">
    <property type="entry name" value="CFEM"/>
    <property type="match status" value="1"/>
</dbReference>
<feature type="domain" description="CFEM" evidence="6">
    <location>
        <begin position="8"/>
        <end position="103"/>
    </location>
</feature>
<evidence type="ECO:0000256" key="1">
    <source>
        <dbReference type="ARBA" id="ARBA00004613"/>
    </source>
</evidence>
<dbReference type="AlphaFoldDB" id="A0A5C3LIF3"/>
<dbReference type="InterPro" id="IPR008427">
    <property type="entry name" value="Extracellular_membr_CFEM_dom"/>
</dbReference>
<accession>A0A5C3LIF3</accession>
<evidence type="ECO:0000256" key="2">
    <source>
        <dbReference type="ARBA" id="ARBA00022525"/>
    </source>
</evidence>
<evidence type="ECO:0000256" key="4">
    <source>
        <dbReference type="ARBA" id="ARBA00023157"/>
    </source>
</evidence>
<dbReference type="GO" id="GO:0005576">
    <property type="term" value="C:extracellular region"/>
    <property type="evidence" value="ECO:0007669"/>
    <property type="project" value="UniProtKB-SubCell"/>
</dbReference>
<gene>
    <name evidence="7" type="ORF">BDQ12DRAFT_660193</name>
</gene>
<keyword evidence="4" id="KW-1015">Disulfide bond</keyword>
<feature type="chain" id="PRO_5023007029" description="CFEM domain-containing protein" evidence="5">
    <location>
        <begin position="28"/>
        <end position="103"/>
    </location>
</feature>
<keyword evidence="3 5" id="KW-0732">Signal</keyword>